<evidence type="ECO:0000313" key="6">
    <source>
        <dbReference type="EMBL" id="RXK80992.1"/>
    </source>
</evidence>
<proteinExistence type="inferred from homology"/>
<dbReference type="InterPro" id="IPR046450">
    <property type="entry name" value="PA_dom_sf"/>
</dbReference>
<name>A0A4V1M9G2_9BACT</name>
<dbReference type="RefSeq" id="WP_129006235.1">
    <property type="nucleotide sequence ID" value="NZ_SDHZ01000005.1"/>
</dbReference>
<dbReference type="InterPro" id="IPR036757">
    <property type="entry name" value="TFR-like_dimer_dom_sf"/>
</dbReference>
<evidence type="ECO:0000256" key="1">
    <source>
        <dbReference type="ARBA" id="ARBA00005634"/>
    </source>
</evidence>
<protein>
    <submittedName>
        <fullName evidence="6">M28 family peptidase</fullName>
    </submittedName>
</protein>
<dbReference type="PANTHER" id="PTHR10404">
    <property type="entry name" value="N-ACETYLATED-ALPHA-LINKED ACIDIC DIPEPTIDASE"/>
    <property type="match status" value="1"/>
</dbReference>
<gene>
    <name evidence="6" type="ORF">ESB13_22835</name>
</gene>
<dbReference type="SUPFAM" id="SSF47672">
    <property type="entry name" value="Transferrin receptor-like dimerisation domain"/>
    <property type="match status" value="1"/>
</dbReference>
<dbReference type="Pfam" id="PF02225">
    <property type="entry name" value="PA"/>
    <property type="match status" value="1"/>
</dbReference>
<dbReference type="AlphaFoldDB" id="A0A4V1M9G2"/>
<comment type="similarity">
    <text evidence="1">Belongs to the peptidase M28 family. M28B subfamily.</text>
</comment>
<dbReference type="Proteomes" id="UP000290545">
    <property type="component" value="Unassembled WGS sequence"/>
</dbReference>
<dbReference type="InterPro" id="IPR039373">
    <property type="entry name" value="Peptidase_M28B"/>
</dbReference>
<dbReference type="InterPro" id="IPR003137">
    <property type="entry name" value="PA_domain"/>
</dbReference>
<dbReference type="Pfam" id="PF04389">
    <property type="entry name" value="Peptidase_M28"/>
    <property type="match status" value="1"/>
</dbReference>
<organism evidence="6 7">
    <name type="scientific">Filimonas effusa</name>
    <dbReference type="NCBI Taxonomy" id="2508721"/>
    <lineage>
        <taxon>Bacteria</taxon>
        <taxon>Pseudomonadati</taxon>
        <taxon>Bacteroidota</taxon>
        <taxon>Chitinophagia</taxon>
        <taxon>Chitinophagales</taxon>
        <taxon>Chitinophagaceae</taxon>
        <taxon>Filimonas</taxon>
    </lineage>
</organism>
<dbReference type="OrthoDB" id="3646048at2"/>
<dbReference type="PANTHER" id="PTHR10404:SF46">
    <property type="entry name" value="VACUOLAR PROTEIN SORTING-ASSOCIATED PROTEIN 70"/>
    <property type="match status" value="1"/>
</dbReference>
<feature type="chain" id="PRO_5020214070" evidence="2">
    <location>
        <begin position="24"/>
        <end position="751"/>
    </location>
</feature>
<dbReference type="CDD" id="cd02121">
    <property type="entry name" value="PA_GCPII_like"/>
    <property type="match status" value="1"/>
</dbReference>
<dbReference type="Gene3D" id="1.20.930.40">
    <property type="entry name" value="Transferrin receptor-like, dimerisation domain"/>
    <property type="match status" value="1"/>
</dbReference>
<reference evidence="6 7" key="1">
    <citation type="submission" date="2019-01" db="EMBL/GenBank/DDBJ databases">
        <title>Filimonas sp. strain TTM-71.</title>
        <authorList>
            <person name="Chen W.-M."/>
        </authorList>
    </citation>
    <scope>NUCLEOTIDE SEQUENCE [LARGE SCALE GENOMIC DNA]</scope>
    <source>
        <strain evidence="6 7">TTM-71</strain>
    </source>
</reference>
<feature type="domain" description="Transferrin receptor-like dimerisation" evidence="4">
    <location>
        <begin position="633"/>
        <end position="743"/>
    </location>
</feature>
<keyword evidence="7" id="KW-1185">Reference proteome</keyword>
<accession>A0A4V1M9G2</accession>
<dbReference type="Gene3D" id="3.40.630.10">
    <property type="entry name" value="Zn peptidases"/>
    <property type="match status" value="1"/>
</dbReference>
<keyword evidence="2" id="KW-0732">Signal</keyword>
<evidence type="ECO:0000259" key="3">
    <source>
        <dbReference type="Pfam" id="PF02225"/>
    </source>
</evidence>
<dbReference type="Pfam" id="PF04253">
    <property type="entry name" value="TFR_dimer"/>
    <property type="match status" value="1"/>
</dbReference>
<feature type="signal peptide" evidence="2">
    <location>
        <begin position="1"/>
        <end position="23"/>
    </location>
</feature>
<evidence type="ECO:0000259" key="4">
    <source>
        <dbReference type="Pfam" id="PF04253"/>
    </source>
</evidence>
<dbReference type="InterPro" id="IPR007365">
    <property type="entry name" value="TFR-like_dimer_dom"/>
</dbReference>
<dbReference type="EMBL" id="SDHZ01000005">
    <property type="protein sequence ID" value="RXK80992.1"/>
    <property type="molecule type" value="Genomic_DNA"/>
</dbReference>
<sequence>MKYFYIRQYLPIALLFAAFSSTAQSGVTNSKPIPGFTDKTSVAQLQAEADFDKNISAENIGNTIRTLAAKPHPIGSAAGKAVAEKIAASFKQYGFEVKTEVFQVLFPTPKVRELELTAPTTYKAVLKEPALKEDGTSGQDGQLPTYNAWGADGDVMGELVYVNYGLPADYEQLERMGIDVKGRIVIAKYGRSWRGIKPKLAQEHGAIGCIIYSDPRDDGYFQGDVYPKGAFKNEWGVQRGSVMDMVIYPGDPLTPNIGATDTAKRLDRFKAPNLLKIPVLPVSYHDAKPLLEALQGPVAPEDWRGALPITYHVGPGRARVHLRVESDWKLRPCYNVIATLPGSLYPNEWVIRGNHHDAWVNGAADPISGLASLMEEAKAIGELVKTGWRPRRTLVYCAWDGEEPGLLGSTEWVEQHAEELQNKAVAYINTDGNGRGFLEAGGSHALEPLIEDISKVITDPQTNVSLFDRRRANDLVNASGINAKKEILAKRTLSLSALGSGSDYSAFLQHLGIPSLNLSFGGEDAGGEYHSIYDSYDYFVRFKDPGFQYGVALSKTAGRAALRLANAEILPFNFRNLFNAVNGYVSELMTLTDQMREATLVENQVIRSRAYKLAADPTLVYNAPKVKEEVPYLDFSPLQNALRDFEKISKQAGDSLTRLVNNSTDHGPLNKLLYQAEQQLLVSKGLPGRPWYKHTLYAPGFYTGYGVKTLPGIREAIEQRKWEQAQQQINVAADAIQQLSDQLYLAAKLAG</sequence>
<dbReference type="SUPFAM" id="SSF53187">
    <property type="entry name" value="Zn-dependent exopeptidases"/>
    <property type="match status" value="1"/>
</dbReference>
<dbReference type="FunFam" id="3.40.630.10:FF:000101">
    <property type="entry name" value="N-acetylated alpha-linked acidic dipeptidase like 1"/>
    <property type="match status" value="1"/>
</dbReference>
<dbReference type="Gene3D" id="3.50.30.30">
    <property type="match status" value="1"/>
</dbReference>
<evidence type="ECO:0000259" key="5">
    <source>
        <dbReference type="Pfam" id="PF04389"/>
    </source>
</evidence>
<evidence type="ECO:0000313" key="7">
    <source>
        <dbReference type="Proteomes" id="UP000290545"/>
    </source>
</evidence>
<feature type="domain" description="PA" evidence="3">
    <location>
        <begin position="155"/>
        <end position="219"/>
    </location>
</feature>
<evidence type="ECO:0000256" key="2">
    <source>
        <dbReference type="SAM" id="SignalP"/>
    </source>
</evidence>
<comment type="caution">
    <text evidence="6">The sequence shown here is derived from an EMBL/GenBank/DDBJ whole genome shotgun (WGS) entry which is preliminary data.</text>
</comment>
<dbReference type="SUPFAM" id="SSF52025">
    <property type="entry name" value="PA domain"/>
    <property type="match status" value="1"/>
</dbReference>
<dbReference type="InterPro" id="IPR007484">
    <property type="entry name" value="Peptidase_M28"/>
</dbReference>
<feature type="domain" description="Peptidase M28" evidence="5">
    <location>
        <begin position="335"/>
        <end position="538"/>
    </location>
</feature>
<dbReference type="CDD" id="cd08022">
    <property type="entry name" value="M28_PSMA_like"/>
    <property type="match status" value="1"/>
</dbReference>